<name>A0A4Y3TLZ9_9PROT</name>
<evidence type="ECO:0000313" key="3">
    <source>
        <dbReference type="Proteomes" id="UP000317617"/>
    </source>
</evidence>
<dbReference type="OrthoDB" id="6293260at2"/>
<keyword evidence="2" id="KW-0808">Transferase</keyword>
<dbReference type="Gene3D" id="3.40.630.30">
    <property type="match status" value="1"/>
</dbReference>
<dbReference type="InterPro" id="IPR000182">
    <property type="entry name" value="GNAT_dom"/>
</dbReference>
<dbReference type="STRING" id="104099.AD949_01860"/>
<gene>
    <name evidence="2" type="ORF">AOR01nite_18630</name>
</gene>
<reference evidence="2 3" key="1">
    <citation type="submission" date="2019-06" db="EMBL/GenBank/DDBJ databases">
        <title>Whole genome shotgun sequence of Acetobacter orleanensis NBRC 13752.</title>
        <authorList>
            <person name="Hosoyama A."/>
            <person name="Uohara A."/>
            <person name="Ohji S."/>
            <person name="Ichikawa N."/>
        </authorList>
    </citation>
    <scope>NUCLEOTIDE SEQUENCE [LARGE SCALE GENOMIC DNA]</scope>
    <source>
        <strain evidence="2 3">NBRC 13752</strain>
    </source>
</reference>
<comment type="caution">
    <text evidence="2">The sequence shown here is derived from an EMBL/GenBank/DDBJ whole genome shotgun (WGS) entry which is preliminary data.</text>
</comment>
<dbReference type="InterPro" id="IPR016181">
    <property type="entry name" value="Acyl_CoA_acyltransferase"/>
</dbReference>
<dbReference type="GO" id="GO:0016747">
    <property type="term" value="F:acyltransferase activity, transferring groups other than amino-acyl groups"/>
    <property type="evidence" value="ECO:0007669"/>
    <property type="project" value="InterPro"/>
</dbReference>
<dbReference type="EMBL" id="BJMU01000010">
    <property type="protein sequence ID" value="GEB83386.1"/>
    <property type="molecule type" value="Genomic_DNA"/>
</dbReference>
<dbReference type="InterPro" id="IPR051531">
    <property type="entry name" value="N-acetyltransferase"/>
</dbReference>
<protein>
    <submittedName>
        <fullName evidence="2">N-acetyltransferase GCN5</fullName>
    </submittedName>
</protein>
<sequence length="189" mass="21479">MERIETERLVLRNFREVDGPALYTYLHDPRASCFFSLKVADQNAAAAEAIKRSVNDEYIAVCLKDTGQLIGDLFAMPEEDTVSVGWNFNLHFAGQGYAFEAAKALFAFLFSVREARRLYAYAEDHNIASQRLCQKLGMRLEGTFIEFISFAKDAQGQPIYENTLQYALLRREWLEAVDNGPELTHIQPG</sequence>
<evidence type="ECO:0000313" key="2">
    <source>
        <dbReference type="EMBL" id="GEB83386.1"/>
    </source>
</evidence>
<organism evidence="2 3">
    <name type="scientific">Acetobacter orleanensis</name>
    <dbReference type="NCBI Taxonomy" id="104099"/>
    <lineage>
        <taxon>Bacteria</taxon>
        <taxon>Pseudomonadati</taxon>
        <taxon>Pseudomonadota</taxon>
        <taxon>Alphaproteobacteria</taxon>
        <taxon>Acetobacterales</taxon>
        <taxon>Acetobacteraceae</taxon>
        <taxon>Acetobacter</taxon>
    </lineage>
</organism>
<feature type="domain" description="N-acetyltransferase" evidence="1">
    <location>
        <begin position="8"/>
        <end position="139"/>
    </location>
</feature>
<evidence type="ECO:0000259" key="1">
    <source>
        <dbReference type="Pfam" id="PF13302"/>
    </source>
</evidence>
<dbReference type="RefSeq" id="WP_048835993.1">
    <property type="nucleotide sequence ID" value="NZ_BJMU01000010.1"/>
</dbReference>
<dbReference type="AlphaFoldDB" id="A0A4Y3TLZ9"/>
<dbReference type="PANTHER" id="PTHR43792">
    <property type="entry name" value="GNAT FAMILY, PUTATIVE (AFU_ORTHOLOGUE AFUA_3G00765)-RELATED-RELATED"/>
    <property type="match status" value="1"/>
</dbReference>
<dbReference type="Proteomes" id="UP000317617">
    <property type="component" value="Unassembled WGS sequence"/>
</dbReference>
<proteinExistence type="predicted"/>
<dbReference type="SUPFAM" id="SSF55729">
    <property type="entry name" value="Acyl-CoA N-acyltransferases (Nat)"/>
    <property type="match status" value="1"/>
</dbReference>
<dbReference type="Pfam" id="PF13302">
    <property type="entry name" value="Acetyltransf_3"/>
    <property type="match status" value="1"/>
</dbReference>
<keyword evidence="3" id="KW-1185">Reference proteome</keyword>
<accession>A0A4Y3TLZ9</accession>